<dbReference type="Gene3D" id="3.30.160.20">
    <property type="match status" value="1"/>
</dbReference>
<dbReference type="PROSITE" id="PS50137">
    <property type="entry name" value="DS_RBD"/>
    <property type="match status" value="1"/>
</dbReference>
<reference evidence="11" key="1">
    <citation type="submission" date="2021-06" db="EMBL/GenBank/DDBJ databases">
        <authorList>
            <person name="Kallberg Y."/>
            <person name="Tangrot J."/>
            <person name="Rosling A."/>
        </authorList>
    </citation>
    <scope>NUCLEOTIDE SEQUENCE</scope>
    <source>
        <strain evidence="11">BR232B</strain>
    </source>
</reference>
<keyword evidence="7 8" id="KW-0694">RNA-binding</keyword>
<dbReference type="PANTHER" id="PTHR11207">
    <property type="entry name" value="RIBONUCLEASE III"/>
    <property type="match status" value="1"/>
</dbReference>
<keyword evidence="12" id="KW-1185">Reference proteome</keyword>
<sequence>MIYQLKKIRKIIESIKDTEHFKQAFVHTSYLNELKLRKNSDSESGSENNENPVSSYETLEFLGDSILNFHTSLFIYQKFPNYAEGQMSKLKQLMVQESTLAYLSKEIGLGEFLQLGMGERKNRGAEKESILADVFESFVAALYLEKGSKIVHRFLNLTVFAWSEGKENMVWDYKSQLQEYCQARKGRVNYRLKGKKIVGDEHQQLFIVEVEVNDGPRTFWESGEGRSKSKAEQQAAAKAVKKLGIEKEKN</sequence>
<comment type="similarity">
    <text evidence="2">Belongs to the ribonuclease III family.</text>
</comment>
<dbReference type="InterPro" id="IPR036389">
    <property type="entry name" value="RNase_III_sf"/>
</dbReference>
<dbReference type="SMART" id="SM00358">
    <property type="entry name" value="DSRM"/>
    <property type="match status" value="1"/>
</dbReference>
<dbReference type="InterPro" id="IPR011907">
    <property type="entry name" value="RNase_III"/>
</dbReference>
<evidence type="ECO:0000256" key="6">
    <source>
        <dbReference type="ARBA" id="ARBA00022801"/>
    </source>
</evidence>
<evidence type="ECO:0000256" key="5">
    <source>
        <dbReference type="ARBA" id="ARBA00022759"/>
    </source>
</evidence>
<evidence type="ECO:0000256" key="4">
    <source>
        <dbReference type="ARBA" id="ARBA00022722"/>
    </source>
</evidence>
<proteinExistence type="inferred from homology"/>
<dbReference type="SMART" id="SM00535">
    <property type="entry name" value="RIBOc"/>
    <property type="match status" value="1"/>
</dbReference>
<evidence type="ECO:0000256" key="7">
    <source>
        <dbReference type="ARBA" id="ARBA00022884"/>
    </source>
</evidence>
<evidence type="ECO:0000256" key="2">
    <source>
        <dbReference type="ARBA" id="ARBA00010183"/>
    </source>
</evidence>
<dbReference type="NCBIfam" id="TIGR02191">
    <property type="entry name" value="RNaseIII"/>
    <property type="match status" value="1"/>
</dbReference>
<gene>
    <name evidence="11" type="ORF">PBRASI_LOCUS858</name>
</gene>
<dbReference type="EC" id="3.1.26.3" evidence="3"/>
<evidence type="ECO:0000256" key="3">
    <source>
        <dbReference type="ARBA" id="ARBA00012177"/>
    </source>
</evidence>
<keyword evidence="4" id="KW-0540">Nuclease</keyword>
<evidence type="ECO:0000256" key="8">
    <source>
        <dbReference type="PROSITE-ProRule" id="PRU00266"/>
    </source>
</evidence>
<comment type="catalytic activity">
    <reaction evidence="1">
        <text>Endonucleolytic cleavage to 5'-phosphomonoester.</text>
        <dbReference type="EC" id="3.1.26.3"/>
    </reaction>
</comment>
<evidence type="ECO:0000313" key="12">
    <source>
        <dbReference type="Proteomes" id="UP000789739"/>
    </source>
</evidence>
<dbReference type="GO" id="GO:0034475">
    <property type="term" value="P:U4 snRNA 3'-end processing"/>
    <property type="evidence" value="ECO:0007669"/>
    <property type="project" value="UniProtKB-ARBA"/>
</dbReference>
<dbReference type="GO" id="GO:0034963">
    <property type="term" value="P:box C/D sno(s)RNA processing"/>
    <property type="evidence" value="ECO:0007669"/>
    <property type="project" value="UniProtKB-ARBA"/>
</dbReference>
<dbReference type="GO" id="GO:0004525">
    <property type="term" value="F:ribonuclease III activity"/>
    <property type="evidence" value="ECO:0007669"/>
    <property type="project" value="UniProtKB-EC"/>
</dbReference>
<dbReference type="GO" id="GO:0006364">
    <property type="term" value="P:rRNA processing"/>
    <property type="evidence" value="ECO:0007669"/>
    <property type="project" value="InterPro"/>
</dbReference>
<dbReference type="SUPFAM" id="SSF69065">
    <property type="entry name" value="RNase III domain-like"/>
    <property type="match status" value="1"/>
</dbReference>
<evidence type="ECO:0000259" key="9">
    <source>
        <dbReference type="PROSITE" id="PS50137"/>
    </source>
</evidence>
<dbReference type="GO" id="GO:0010468">
    <property type="term" value="P:regulation of gene expression"/>
    <property type="evidence" value="ECO:0007669"/>
    <property type="project" value="TreeGrafter"/>
</dbReference>
<dbReference type="PROSITE" id="PS00517">
    <property type="entry name" value="RNASE_3_1"/>
    <property type="match status" value="1"/>
</dbReference>
<dbReference type="PROSITE" id="PS50142">
    <property type="entry name" value="RNASE_3_2"/>
    <property type="match status" value="1"/>
</dbReference>
<dbReference type="CDD" id="cd10845">
    <property type="entry name" value="DSRM_RNAse_III_family"/>
    <property type="match status" value="1"/>
</dbReference>
<accession>A0A9N8VW70</accession>
<dbReference type="Gene3D" id="1.10.1520.10">
    <property type="entry name" value="Ribonuclease III domain"/>
    <property type="match status" value="1"/>
</dbReference>
<dbReference type="Pfam" id="PF00035">
    <property type="entry name" value="dsrm"/>
    <property type="match status" value="1"/>
</dbReference>
<dbReference type="Proteomes" id="UP000789739">
    <property type="component" value="Unassembled WGS sequence"/>
</dbReference>
<feature type="domain" description="RNase III" evidence="10">
    <location>
        <begin position="9"/>
        <end position="147"/>
    </location>
</feature>
<dbReference type="GO" id="GO:0003725">
    <property type="term" value="F:double-stranded RNA binding"/>
    <property type="evidence" value="ECO:0007669"/>
    <property type="project" value="TreeGrafter"/>
</dbReference>
<dbReference type="CDD" id="cd00593">
    <property type="entry name" value="RIBOc"/>
    <property type="match status" value="1"/>
</dbReference>
<dbReference type="HAMAP" id="MF_00104">
    <property type="entry name" value="RNase_III"/>
    <property type="match status" value="1"/>
</dbReference>
<evidence type="ECO:0000256" key="1">
    <source>
        <dbReference type="ARBA" id="ARBA00000109"/>
    </source>
</evidence>
<name>A0A9N8VW70_9GLOM</name>
<dbReference type="Pfam" id="PF14622">
    <property type="entry name" value="Ribonucleas_3_3"/>
    <property type="match status" value="1"/>
</dbReference>
<evidence type="ECO:0000259" key="10">
    <source>
        <dbReference type="PROSITE" id="PS50142"/>
    </source>
</evidence>
<organism evidence="11 12">
    <name type="scientific">Paraglomus brasilianum</name>
    <dbReference type="NCBI Taxonomy" id="144538"/>
    <lineage>
        <taxon>Eukaryota</taxon>
        <taxon>Fungi</taxon>
        <taxon>Fungi incertae sedis</taxon>
        <taxon>Mucoromycota</taxon>
        <taxon>Glomeromycotina</taxon>
        <taxon>Glomeromycetes</taxon>
        <taxon>Paraglomerales</taxon>
        <taxon>Paraglomeraceae</taxon>
        <taxon>Paraglomus</taxon>
    </lineage>
</organism>
<protein>
    <recommendedName>
        <fullName evidence="3">ribonuclease III</fullName>
        <ecNumber evidence="3">3.1.26.3</ecNumber>
    </recommendedName>
</protein>
<dbReference type="FunFam" id="1.10.1520.10:FF:000001">
    <property type="entry name" value="Ribonuclease 3"/>
    <property type="match status" value="1"/>
</dbReference>
<keyword evidence="5" id="KW-0255">Endonuclease</keyword>
<keyword evidence="6" id="KW-0378">Hydrolase</keyword>
<feature type="domain" description="DRBM" evidence="9">
    <location>
        <begin position="172"/>
        <end position="245"/>
    </location>
</feature>
<comment type="caution">
    <text evidence="11">The sequence shown here is derived from an EMBL/GenBank/DDBJ whole genome shotgun (WGS) entry which is preliminary data.</text>
</comment>
<dbReference type="PANTHER" id="PTHR11207:SF0">
    <property type="entry name" value="RIBONUCLEASE 3"/>
    <property type="match status" value="1"/>
</dbReference>
<dbReference type="GO" id="GO:0030847">
    <property type="term" value="P:termination of RNA polymerase II transcription, exosome-dependent"/>
    <property type="evidence" value="ECO:0007669"/>
    <property type="project" value="UniProtKB-ARBA"/>
</dbReference>
<dbReference type="AlphaFoldDB" id="A0A9N8VW70"/>
<dbReference type="SUPFAM" id="SSF54768">
    <property type="entry name" value="dsRNA-binding domain-like"/>
    <property type="match status" value="1"/>
</dbReference>
<dbReference type="OrthoDB" id="416741at2759"/>
<dbReference type="InterPro" id="IPR000999">
    <property type="entry name" value="RNase_III_dom"/>
</dbReference>
<dbReference type="InterPro" id="IPR014720">
    <property type="entry name" value="dsRBD_dom"/>
</dbReference>
<dbReference type="EMBL" id="CAJVPI010000048">
    <property type="protein sequence ID" value="CAG8466521.1"/>
    <property type="molecule type" value="Genomic_DNA"/>
</dbReference>
<evidence type="ECO:0000313" key="11">
    <source>
        <dbReference type="EMBL" id="CAG8466521.1"/>
    </source>
</evidence>